<name>A0ABN1GRL6_9ACTN</name>
<evidence type="ECO:0000313" key="5">
    <source>
        <dbReference type="Proteomes" id="UP001500957"/>
    </source>
</evidence>
<gene>
    <name evidence="4" type="ORF">GCM10009547_19340</name>
</gene>
<evidence type="ECO:0000256" key="3">
    <source>
        <dbReference type="SAM" id="SignalP"/>
    </source>
</evidence>
<feature type="chain" id="PRO_5047478901" evidence="3">
    <location>
        <begin position="34"/>
        <end position="470"/>
    </location>
</feature>
<feature type="signal peptide" evidence="3">
    <location>
        <begin position="1"/>
        <end position="33"/>
    </location>
</feature>
<dbReference type="RefSeq" id="WP_344604070.1">
    <property type="nucleotide sequence ID" value="NZ_BAAAHE010000014.1"/>
</dbReference>
<accession>A0ABN1GRL6</accession>
<keyword evidence="5" id="KW-1185">Reference proteome</keyword>
<dbReference type="InterPro" id="IPR006311">
    <property type="entry name" value="TAT_signal"/>
</dbReference>
<evidence type="ECO:0000256" key="1">
    <source>
        <dbReference type="SAM" id="MobiDB-lite"/>
    </source>
</evidence>
<proteinExistence type="predicted"/>
<dbReference type="Proteomes" id="UP001500957">
    <property type="component" value="Unassembled WGS sequence"/>
</dbReference>
<keyword evidence="2" id="KW-0812">Transmembrane</keyword>
<organism evidence="4 5">
    <name type="scientific">Sporichthya brevicatena</name>
    <dbReference type="NCBI Taxonomy" id="171442"/>
    <lineage>
        <taxon>Bacteria</taxon>
        <taxon>Bacillati</taxon>
        <taxon>Actinomycetota</taxon>
        <taxon>Actinomycetes</taxon>
        <taxon>Sporichthyales</taxon>
        <taxon>Sporichthyaceae</taxon>
        <taxon>Sporichthya</taxon>
    </lineage>
</organism>
<evidence type="ECO:0000256" key="2">
    <source>
        <dbReference type="SAM" id="Phobius"/>
    </source>
</evidence>
<sequence length="470" mass="46381">MTSVLRRTGATAAASALVLAAAVPALRPAAARADDGPLASYVALASSSGVLVGLANDSIPAVPQIEISGPTAQASLDTLGNSLAFASAPYPGSSITGLTQIVGSVFGAPLPAYPMYTSTDTIGESRDGGAPGLSFHAESQAKTASANATIGSAPSGGESRATVADNTGSGGGLAARGTSAFSLAGTGEIFQLVGVSDTASASVDSAGRISTASDLHFARLIVPGLAIRVPETTPGKVPLVNPIPNLPQPPPAEFPPIPLPYGGQLLHAPELGFANGTFTVTLPTEGPQRYAVPTQAVLDGLKAAGITATYQQATDILEGKRKVGIISAGLTLSTTLPSPPVNLGYSGPTTISYGIGRSIASIKGLALNRPVAGAATADGSGGPESAAPGVRAEPGVDLAGLLPGTTPGAVIGPDGTLTAAGDRVRTVAVRGPVSRDSLPLYLFAVAVTALAVLGTGVLRSAGVSRRGVRR</sequence>
<evidence type="ECO:0000313" key="4">
    <source>
        <dbReference type="EMBL" id="GAA0617272.1"/>
    </source>
</evidence>
<comment type="caution">
    <text evidence="4">The sequence shown here is derived from an EMBL/GenBank/DDBJ whole genome shotgun (WGS) entry which is preliminary data.</text>
</comment>
<feature type="transmembrane region" description="Helical" evidence="2">
    <location>
        <begin position="440"/>
        <end position="461"/>
    </location>
</feature>
<feature type="region of interest" description="Disordered" evidence="1">
    <location>
        <begin position="149"/>
        <end position="171"/>
    </location>
</feature>
<dbReference type="PROSITE" id="PS51318">
    <property type="entry name" value="TAT"/>
    <property type="match status" value="1"/>
</dbReference>
<keyword evidence="3" id="KW-0732">Signal</keyword>
<reference evidence="4 5" key="1">
    <citation type="journal article" date="2019" name="Int. J. Syst. Evol. Microbiol.">
        <title>The Global Catalogue of Microorganisms (GCM) 10K type strain sequencing project: providing services to taxonomists for standard genome sequencing and annotation.</title>
        <authorList>
            <consortium name="The Broad Institute Genomics Platform"/>
            <consortium name="The Broad Institute Genome Sequencing Center for Infectious Disease"/>
            <person name="Wu L."/>
            <person name="Ma J."/>
        </authorList>
    </citation>
    <scope>NUCLEOTIDE SEQUENCE [LARGE SCALE GENOMIC DNA]</scope>
    <source>
        <strain evidence="4 5">JCM 10671</strain>
    </source>
</reference>
<dbReference type="EMBL" id="BAAAHE010000014">
    <property type="protein sequence ID" value="GAA0617272.1"/>
    <property type="molecule type" value="Genomic_DNA"/>
</dbReference>
<keyword evidence="2" id="KW-1133">Transmembrane helix</keyword>
<protein>
    <submittedName>
        <fullName evidence="4">Uncharacterized protein</fullName>
    </submittedName>
</protein>
<keyword evidence="2" id="KW-0472">Membrane</keyword>